<accession>A0A0F9HZA9</accession>
<evidence type="ECO:0000313" key="1">
    <source>
        <dbReference type="EMBL" id="KKM20796.1"/>
    </source>
</evidence>
<organism evidence="1">
    <name type="scientific">marine sediment metagenome</name>
    <dbReference type="NCBI Taxonomy" id="412755"/>
    <lineage>
        <taxon>unclassified sequences</taxon>
        <taxon>metagenomes</taxon>
        <taxon>ecological metagenomes</taxon>
    </lineage>
</organism>
<reference evidence="1" key="1">
    <citation type="journal article" date="2015" name="Nature">
        <title>Complex archaea that bridge the gap between prokaryotes and eukaryotes.</title>
        <authorList>
            <person name="Spang A."/>
            <person name="Saw J.H."/>
            <person name="Jorgensen S.L."/>
            <person name="Zaremba-Niedzwiedzka K."/>
            <person name="Martijn J."/>
            <person name="Lind A.E."/>
            <person name="van Eijk R."/>
            <person name="Schleper C."/>
            <person name="Guy L."/>
            <person name="Ettema T.J."/>
        </authorList>
    </citation>
    <scope>NUCLEOTIDE SEQUENCE</scope>
</reference>
<proteinExistence type="predicted"/>
<protein>
    <submittedName>
        <fullName evidence="1">Uncharacterized protein</fullName>
    </submittedName>
</protein>
<sequence>MRKYILPILFISLYTTGYCKSPDNNDKGNKTYNEYTTNNIFDNHSHSKARLEVIARIKDTKRTTTELFTSVGDKGDIIGGIRFTIKFGKSFEEKRLEELSEEIYKLKEYWRIKQ</sequence>
<dbReference type="EMBL" id="LAZR01013695">
    <property type="protein sequence ID" value="KKM20796.1"/>
    <property type="molecule type" value="Genomic_DNA"/>
</dbReference>
<dbReference type="AlphaFoldDB" id="A0A0F9HZA9"/>
<comment type="caution">
    <text evidence="1">The sequence shown here is derived from an EMBL/GenBank/DDBJ whole genome shotgun (WGS) entry which is preliminary data.</text>
</comment>
<gene>
    <name evidence="1" type="ORF">LCGC14_1641950</name>
</gene>
<name>A0A0F9HZA9_9ZZZZ</name>